<dbReference type="InterPro" id="IPR020846">
    <property type="entry name" value="MFS_dom"/>
</dbReference>
<evidence type="ECO:0000259" key="7">
    <source>
        <dbReference type="PROSITE" id="PS50850"/>
    </source>
</evidence>
<evidence type="ECO:0000313" key="9">
    <source>
        <dbReference type="Proteomes" id="UP001438953"/>
    </source>
</evidence>
<evidence type="ECO:0000256" key="2">
    <source>
        <dbReference type="ARBA" id="ARBA00022475"/>
    </source>
</evidence>
<accession>A0ABV1SMH4</accession>
<feature type="transmembrane region" description="Helical" evidence="6">
    <location>
        <begin position="43"/>
        <end position="60"/>
    </location>
</feature>
<comment type="subcellular location">
    <subcellularLocation>
        <location evidence="1">Cell membrane</location>
        <topology evidence="1">Multi-pass membrane protein</topology>
    </subcellularLocation>
</comment>
<evidence type="ECO:0000256" key="1">
    <source>
        <dbReference type="ARBA" id="ARBA00004651"/>
    </source>
</evidence>
<dbReference type="Pfam" id="PF07690">
    <property type="entry name" value="MFS_1"/>
    <property type="match status" value="1"/>
</dbReference>
<keyword evidence="2" id="KW-1003">Cell membrane</keyword>
<keyword evidence="3 6" id="KW-0812">Transmembrane</keyword>
<evidence type="ECO:0000256" key="4">
    <source>
        <dbReference type="ARBA" id="ARBA00022989"/>
    </source>
</evidence>
<proteinExistence type="predicted"/>
<evidence type="ECO:0000313" key="8">
    <source>
        <dbReference type="EMBL" id="MER5173699.1"/>
    </source>
</evidence>
<dbReference type="Gene3D" id="1.20.1250.20">
    <property type="entry name" value="MFS general substrate transporter like domains"/>
    <property type="match status" value="2"/>
</dbReference>
<evidence type="ECO:0000256" key="3">
    <source>
        <dbReference type="ARBA" id="ARBA00022692"/>
    </source>
</evidence>
<keyword evidence="5 6" id="KW-0472">Membrane</keyword>
<dbReference type="RefSeq" id="WP_350939038.1">
    <property type="nucleotide sequence ID" value="NZ_JAYWLC010000025.1"/>
</dbReference>
<feature type="transmembrane region" description="Helical" evidence="6">
    <location>
        <begin position="243"/>
        <end position="265"/>
    </location>
</feature>
<keyword evidence="4 6" id="KW-1133">Transmembrane helix</keyword>
<feature type="transmembrane region" description="Helical" evidence="6">
    <location>
        <begin position="334"/>
        <end position="354"/>
    </location>
</feature>
<sequence>MTQTRHDWTVIASVSTVHFVSHIHILALAPLFPLLQKEFGCGYTALGLIVIGYNLVTALLQTPMGRITDRFGGRALLVLAQIGAALAFLAASMAQSLTGLAICVALAGIANAVYHPADMALLSRHVSHTRRAQAFATHSLAGIAGFTAAPLLIGAWGLIAGWRAGLMLTATLSCLGLIALIVLNTLPLGKHIPNNTGFSRRVPAWKIPVFRRQFGLFAAFGAISAASQGFMIPALLACSGMKVGAATTFLSAYLLAITLGVALGGMTARRLLPARSLMFGMGGSALCWALASLTLLPQPLLFAVICVAGLANGLALPSRDTLLAGLAEGPDQAAIFGFVTAGLGVGQVIAPLVAGPLVDQGLGVALFPLLAALSLACLLGREAAPSSETAGHSLPR</sequence>
<dbReference type="PANTHER" id="PTHR43124">
    <property type="entry name" value="PURINE EFFLUX PUMP PBUE"/>
    <property type="match status" value="1"/>
</dbReference>
<reference evidence="8 9" key="1">
    <citation type="submission" date="2024-06" db="EMBL/GenBank/DDBJ databases">
        <title>Thioclava kandeliae sp. nov. from a rhizosphere soil sample of Kandelia candel in a mangrove.</title>
        <authorList>
            <person name="Mu T."/>
        </authorList>
    </citation>
    <scope>NUCLEOTIDE SEQUENCE [LARGE SCALE GENOMIC DNA]</scope>
    <source>
        <strain evidence="8 9">CPCC 100088</strain>
    </source>
</reference>
<evidence type="ECO:0000256" key="5">
    <source>
        <dbReference type="ARBA" id="ARBA00023136"/>
    </source>
</evidence>
<keyword evidence="9" id="KW-1185">Reference proteome</keyword>
<name>A0ABV1SMH4_9RHOB</name>
<organism evidence="8 9">
    <name type="scientific">Thioclava kandeliae</name>
    <dbReference type="NCBI Taxonomy" id="3070818"/>
    <lineage>
        <taxon>Bacteria</taxon>
        <taxon>Pseudomonadati</taxon>
        <taxon>Pseudomonadota</taxon>
        <taxon>Alphaproteobacteria</taxon>
        <taxon>Rhodobacterales</taxon>
        <taxon>Paracoccaceae</taxon>
        <taxon>Thioclava</taxon>
    </lineage>
</organism>
<dbReference type="InterPro" id="IPR011701">
    <property type="entry name" value="MFS"/>
</dbReference>
<dbReference type="EMBL" id="JAYWLC010000025">
    <property type="protein sequence ID" value="MER5173699.1"/>
    <property type="molecule type" value="Genomic_DNA"/>
</dbReference>
<feature type="domain" description="Major facilitator superfamily (MFS) profile" evidence="7">
    <location>
        <begin position="10"/>
        <end position="388"/>
    </location>
</feature>
<feature type="transmembrane region" description="Helical" evidence="6">
    <location>
        <begin position="72"/>
        <end position="91"/>
    </location>
</feature>
<dbReference type="PROSITE" id="PS50850">
    <property type="entry name" value="MFS"/>
    <property type="match status" value="1"/>
</dbReference>
<feature type="transmembrane region" description="Helical" evidence="6">
    <location>
        <begin position="165"/>
        <end position="186"/>
    </location>
</feature>
<dbReference type="Proteomes" id="UP001438953">
    <property type="component" value="Unassembled WGS sequence"/>
</dbReference>
<evidence type="ECO:0000256" key="6">
    <source>
        <dbReference type="SAM" id="Phobius"/>
    </source>
</evidence>
<feature type="transmembrane region" description="Helical" evidence="6">
    <location>
        <begin position="97"/>
        <end position="114"/>
    </location>
</feature>
<feature type="transmembrane region" description="Helical" evidence="6">
    <location>
        <begin position="7"/>
        <end position="31"/>
    </location>
</feature>
<dbReference type="PANTHER" id="PTHR43124:SF3">
    <property type="entry name" value="CHLORAMPHENICOL EFFLUX PUMP RV0191"/>
    <property type="match status" value="1"/>
</dbReference>
<feature type="transmembrane region" description="Helical" evidence="6">
    <location>
        <begin position="360"/>
        <end position="379"/>
    </location>
</feature>
<feature type="transmembrane region" description="Helical" evidence="6">
    <location>
        <begin position="214"/>
        <end position="237"/>
    </location>
</feature>
<feature type="transmembrane region" description="Helical" evidence="6">
    <location>
        <begin position="135"/>
        <end position="159"/>
    </location>
</feature>
<comment type="caution">
    <text evidence="8">The sequence shown here is derived from an EMBL/GenBank/DDBJ whole genome shotgun (WGS) entry which is preliminary data.</text>
</comment>
<dbReference type="InterPro" id="IPR050189">
    <property type="entry name" value="MFS_Efflux_Transporters"/>
</dbReference>
<gene>
    <name evidence="8" type="ORF">VSX56_18210</name>
</gene>
<protein>
    <submittedName>
        <fullName evidence="8">MFS transporter</fullName>
    </submittedName>
</protein>
<dbReference type="InterPro" id="IPR036259">
    <property type="entry name" value="MFS_trans_sf"/>
</dbReference>
<dbReference type="SUPFAM" id="SSF103473">
    <property type="entry name" value="MFS general substrate transporter"/>
    <property type="match status" value="1"/>
</dbReference>